<dbReference type="Gene3D" id="1.25.40.20">
    <property type="entry name" value="Ankyrin repeat-containing domain"/>
    <property type="match status" value="3"/>
</dbReference>
<dbReference type="Gene3D" id="1.10.510.10">
    <property type="entry name" value="Transferase(Phosphotransferase) domain 1"/>
    <property type="match status" value="1"/>
</dbReference>
<gene>
    <name evidence="3" type="ORF">P154DRAFT_583255</name>
</gene>
<feature type="repeat" description="ANK" evidence="1">
    <location>
        <begin position="874"/>
        <end position="906"/>
    </location>
</feature>
<keyword evidence="1" id="KW-0040">ANK repeat</keyword>
<feature type="repeat" description="ANK" evidence="1">
    <location>
        <begin position="802"/>
        <end position="834"/>
    </location>
</feature>
<proteinExistence type="predicted"/>
<dbReference type="PANTHER" id="PTHR24133">
    <property type="entry name" value="ANKYRIN DOMAIN-CONTAINING"/>
    <property type="match status" value="1"/>
</dbReference>
<dbReference type="SMART" id="SM00220">
    <property type="entry name" value="S_TKc"/>
    <property type="match status" value="1"/>
</dbReference>
<dbReference type="PROSITE" id="PS50088">
    <property type="entry name" value="ANK_REPEAT"/>
    <property type="match status" value="5"/>
</dbReference>
<dbReference type="InterPro" id="IPR008271">
    <property type="entry name" value="Ser/Thr_kinase_AS"/>
</dbReference>
<sequence>MAIRQGVQNPSRQPQEAAYCSNLKFAHVKAPGLVEMQNLVEELRPETLAGPVALIGRPSKIGEGGQFYVYKQEVGFLDRNTFNGSLVAVKRPLIQKTNTNPDASFDLADTKVQTSLGHICNEIRALTDEKLRRHPNIVRLLSWAFGEEWDRPLVLVLELAYEDLAQALKAEPPPPDFLKVRFCSDIANGLDAIHEAGFLHGDLKPANVLIFREESRFVAKLADFGFSTKESLQAAGGTFDWQAPEDESSALGDCFSYGLLIWSVLFLDGEAPPHLPDQTRKELALACVEVHRDRYPTWLTGKIRAALGSLLEEEMSQRLHRVDVIFAYATEPNYGCLQNPLETNDPHVLYNFVPYRFAWEIRPRSAALLNGLYRRFEESSFVLQSVSPEDALAVGLHFTVQAPAGNTEPRQVIRKILENSARRDNYIACGLAARLYKILGDFHDHEEAANWLVTAVDTGSIHARADLRELDGKRLSKTVESFRNRGGYNMLYWDIDYLPNVHVPLEVDKVAGQSKLHGLAAFGSCKELEGYLDEHRGLLINALSERGETALYVACARGSWKHVELLLGRGADPFVKCTASGITSLHWIFAFDSEICGIAVKEMLRAGADIHALVPPNVEVPFPHYPFVLPAGTPLHWAVAASSHDAIRALIEAGASPLLRNGSDPYMYDDRIRHLYAVGGPDAEGCTFSEPGCLGLSAMDLAAINRDPFLLRLMVERKHCVDIHSADEEGFTVLHRLATSQIFRTSRRVRYSVQIFRGLDEAEALRALIVAIKSLGGDVERLTNSADTAVRKEQGCTDLAKSSYTPLMLAMLEADHILVQALLDCGASVHTKSAPQTTAIFHLSHRANAEQPRIWQCFKTLIAHGANVNHCSSAGNTMLLTAAQRKLRDIFDFLLSQSAHIDERDETPRSATPRKSVFAFFASTEESSDEILLEFLTRYVFHSSEPDRKWRVIQDGSDSGSTLLHECAAFAMPKCIKALLHNGARVNALERKTRCALKDGKIVEKEICKRACRKLSNLDAPTYLTKALERRYGGLQRGYPQMFATSSEQEVLRRKAKILSTIYDRLEYLARQSFTVGALGMAEAVLLLWKEHFETNPLHEQVTTLLLLRGSEQQGWFPTANHKLPITEELFKFQNSGFEFSGWTTMGLHTPGIFEVSKRAVVCISNALA</sequence>
<dbReference type="Pfam" id="PF00069">
    <property type="entry name" value="Pkinase"/>
    <property type="match status" value="1"/>
</dbReference>
<dbReference type="EMBL" id="ML977743">
    <property type="protein sequence ID" value="KAF1992975.1"/>
    <property type="molecule type" value="Genomic_DNA"/>
</dbReference>
<dbReference type="InterPro" id="IPR002110">
    <property type="entry name" value="Ankyrin_rpt"/>
</dbReference>
<dbReference type="InterPro" id="IPR000719">
    <property type="entry name" value="Prot_kinase_dom"/>
</dbReference>
<dbReference type="GO" id="GO:0005524">
    <property type="term" value="F:ATP binding"/>
    <property type="evidence" value="ECO:0007669"/>
    <property type="project" value="InterPro"/>
</dbReference>
<dbReference type="PANTHER" id="PTHR24133:SF40">
    <property type="entry name" value="ANKYRIN REPEAT DOMAIN 44"/>
    <property type="match status" value="1"/>
</dbReference>
<dbReference type="Pfam" id="PF12796">
    <property type="entry name" value="Ank_2"/>
    <property type="match status" value="1"/>
</dbReference>
<protein>
    <recommendedName>
        <fullName evidence="2">Protein kinase domain-containing protein</fullName>
    </recommendedName>
</protein>
<dbReference type="InterPro" id="IPR036770">
    <property type="entry name" value="Ankyrin_rpt-contain_sf"/>
</dbReference>
<dbReference type="PROSITE" id="PS50297">
    <property type="entry name" value="ANK_REP_REGION"/>
    <property type="match status" value="2"/>
</dbReference>
<dbReference type="OrthoDB" id="3783197at2759"/>
<evidence type="ECO:0000256" key="1">
    <source>
        <dbReference type="PROSITE-ProRule" id="PRU00023"/>
    </source>
</evidence>
<evidence type="ECO:0000313" key="4">
    <source>
        <dbReference type="Proteomes" id="UP000799779"/>
    </source>
</evidence>
<dbReference type="AlphaFoldDB" id="A0A6A5W1B2"/>
<feature type="repeat" description="ANK" evidence="1">
    <location>
        <begin position="546"/>
        <end position="578"/>
    </location>
</feature>
<dbReference type="GO" id="GO:0004672">
    <property type="term" value="F:protein kinase activity"/>
    <property type="evidence" value="ECO:0007669"/>
    <property type="project" value="InterPro"/>
</dbReference>
<keyword evidence="4" id="KW-1185">Reference proteome</keyword>
<dbReference type="InterPro" id="IPR052391">
    <property type="entry name" value="E3_Ligase-Neurotoxin"/>
</dbReference>
<dbReference type="CDD" id="cd00180">
    <property type="entry name" value="PKc"/>
    <property type="match status" value="1"/>
</dbReference>
<feature type="domain" description="Protein kinase" evidence="2">
    <location>
        <begin position="55"/>
        <end position="334"/>
    </location>
</feature>
<feature type="repeat" description="ANK" evidence="1">
    <location>
        <begin position="630"/>
        <end position="662"/>
    </location>
</feature>
<evidence type="ECO:0000259" key="2">
    <source>
        <dbReference type="PROSITE" id="PS50011"/>
    </source>
</evidence>
<dbReference type="InterPro" id="IPR011009">
    <property type="entry name" value="Kinase-like_dom_sf"/>
</dbReference>
<organism evidence="3 4">
    <name type="scientific">Amniculicola lignicola CBS 123094</name>
    <dbReference type="NCBI Taxonomy" id="1392246"/>
    <lineage>
        <taxon>Eukaryota</taxon>
        <taxon>Fungi</taxon>
        <taxon>Dikarya</taxon>
        <taxon>Ascomycota</taxon>
        <taxon>Pezizomycotina</taxon>
        <taxon>Dothideomycetes</taxon>
        <taxon>Pleosporomycetidae</taxon>
        <taxon>Pleosporales</taxon>
        <taxon>Amniculicolaceae</taxon>
        <taxon>Amniculicola</taxon>
    </lineage>
</organism>
<dbReference type="SMART" id="SM00248">
    <property type="entry name" value="ANK"/>
    <property type="match status" value="7"/>
</dbReference>
<dbReference type="SUPFAM" id="SSF48403">
    <property type="entry name" value="Ankyrin repeat"/>
    <property type="match status" value="2"/>
</dbReference>
<dbReference type="PROSITE" id="PS50011">
    <property type="entry name" value="PROTEIN_KINASE_DOM"/>
    <property type="match status" value="1"/>
</dbReference>
<evidence type="ECO:0000313" key="3">
    <source>
        <dbReference type="EMBL" id="KAF1992975.1"/>
    </source>
</evidence>
<dbReference type="Proteomes" id="UP000799779">
    <property type="component" value="Unassembled WGS sequence"/>
</dbReference>
<accession>A0A6A5W1B2</accession>
<dbReference type="Pfam" id="PF00023">
    <property type="entry name" value="Ank"/>
    <property type="match status" value="3"/>
</dbReference>
<dbReference type="SUPFAM" id="SSF56112">
    <property type="entry name" value="Protein kinase-like (PK-like)"/>
    <property type="match status" value="1"/>
</dbReference>
<reference evidence="3" key="1">
    <citation type="journal article" date="2020" name="Stud. Mycol.">
        <title>101 Dothideomycetes genomes: a test case for predicting lifestyles and emergence of pathogens.</title>
        <authorList>
            <person name="Haridas S."/>
            <person name="Albert R."/>
            <person name="Binder M."/>
            <person name="Bloem J."/>
            <person name="Labutti K."/>
            <person name="Salamov A."/>
            <person name="Andreopoulos B."/>
            <person name="Baker S."/>
            <person name="Barry K."/>
            <person name="Bills G."/>
            <person name="Bluhm B."/>
            <person name="Cannon C."/>
            <person name="Castanera R."/>
            <person name="Culley D."/>
            <person name="Daum C."/>
            <person name="Ezra D."/>
            <person name="Gonzalez J."/>
            <person name="Henrissat B."/>
            <person name="Kuo A."/>
            <person name="Liang C."/>
            <person name="Lipzen A."/>
            <person name="Lutzoni F."/>
            <person name="Magnuson J."/>
            <person name="Mondo S."/>
            <person name="Nolan M."/>
            <person name="Ohm R."/>
            <person name="Pangilinan J."/>
            <person name="Park H.-J."/>
            <person name="Ramirez L."/>
            <person name="Alfaro M."/>
            <person name="Sun H."/>
            <person name="Tritt A."/>
            <person name="Yoshinaga Y."/>
            <person name="Zwiers L.-H."/>
            <person name="Turgeon B."/>
            <person name="Goodwin S."/>
            <person name="Spatafora J."/>
            <person name="Crous P."/>
            <person name="Grigoriev I."/>
        </authorList>
    </citation>
    <scope>NUCLEOTIDE SEQUENCE</scope>
    <source>
        <strain evidence="3">CBS 123094</strain>
    </source>
</reference>
<name>A0A6A5W1B2_9PLEO</name>
<feature type="repeat" description="ANK" evidence="1">
    <location>
        <begin position="959"/>
        <end position="991"/>
    </location>
</feature>
<dbReference type="PROSITE" id="PS00108">
    <property type="entry name" value="PROTEIN_KINASE_ST"/>
    <property type="match status" value="1"/>
</dbReference>